<dbReference type="EMBL" id="JANJYI010000001">
    <property type="protein sequence ID" value="KAK2662696.1"/>
    <property type="molecule type" value="Genomic_DNA"/>
</dbReference>
<protein>
    <submittedName>
        <fullName evidence="2">Uncharacterized protein</fullName>
    </submittedName>
</protein>
<organism evidence="2 3">
    <name type="scientific">Dipteronia dyeriana</name>
    <dbReference type="NCBI Taxonomy" id="168575"/>
    <lineage>
        <taxon>Eukaryota</taxon>
        <taxon>Viridiplantae</taxon>
        <taxon>Streptophyta</taxon>
        <taxon>Embryophyta</taxon>
        <taxon>Tracheophyta</taxon>
        <taxon>Spermatophyta</taxon>
        <taxon>Magnoliopsida</taxon>
        <taxon>eudicotyledons</taxon>
        <taxon>Gunneridae</taxon>
        <taxon>Pentapetalae</taxon>
        <taxon>rosids</taxon>
        <taxon>malvids</taxon>
        <taxon>Sapindales</taxon>
        <taxon>Sapindaceae</taxon>
        <taxon>Hippocastanoideae</taxon>
        <taxon>Acereae</taxon>
        <taxon>Dipteronia</taxon>
    </lineage>
</organism>
<proteinExistence type="predicted"/>
<evidence type="ECO:0000256" key="1">
    <source>
        <dbReference type="SAM" id="MobiDB-lite"/>
    </source>
</evidence>
<keyword evidence="3" id="KW-1185">Reference proteome</keyword>
<dbReference type="Proteomes" id="UP001280121">
    <property type="component" value="Unassembled WGS sequence"/>
</dbReference>
<evidence type="ECO:0000313" key="3">
    <source>
        <dbReference type="Proteomes" id="UP001280121"/>
    </source>
</evidence>
<accession>A0AAE0CTC2</accession>
<feature type="region of interest" description="Disordered" evidence="1">
    <location>
        <begin position="52"/>
        <end position="71"/>
    </location>
</feature>
<gene>
    <name evidence="2" type="ORF">Ddye_001270</name>
</gene>
<reference evidence="2" key="1">
    <citation type="journal article" date="2023" name="Plant J.">
        <title>Genome sequences and population genomics provide insights into the demographic history, inbreeding, and mutation load of two 'living fossil' tree species of Dipteronia.</title>
        <authorList>
            <person name="Feng Y."/>
            <person name="Comes H.P."/>
            <person name="Chen J."/>
            <person name="Zhu S."/>
            <person name="Lu R."/>
            <person name="Zhang X."/>
            <person name="Li P."/>
            <person name="Qiu J."/>
            <person name="Olsen K.M."/>
            <person name="Qiu Y."/>
        </authorList>
    </citation>
    <scope>NUCLEOTIDE SEQUENCE</scope>
    <source>
        <strain evidence="2">KIB01</strain>
    </source>
</reference>
<name>A0AAE0CTC2_9ROSI</name>
<comment type="caution">
    <text evidence="2">The sequence shown here is derived from an EMBL/GenBank/DDBJ whole genome shotgun (WGS) entry which is preliminary data.</text>
</comment>
<dbReference type="AlphaFoldDB" id="A0AAE0CTC2"/>
<evidence type="ECO:0000313" key="2">
    <source>
        <dbReference type="EMBL" id="KAK2662696.1"/>
    </source>
</evidence>
<sequence>MGSTLMAIKPPIFMGTALAVKDSSYKTVDFKRSAQDLTPLATIGMGIGRAASTMGEEPNQPHFETKNSQDCQKPIACHARKAYQ</sequence>